<dbReference type="GeneID" id="104758155"/>
<keyword evidence="5" id="KW-1185">Reference proteome</keyword>
<sequence>MERDFLGVGSNLYPKTVKEETNQDLAPSRGMMEWSFSSKSCSAPQILSFGTSHQDRCRTSVSDHLLPCGDTDVNRRTYYSSVQNKKTFLGGKSFINGFLNDQTLRGSPTMAPPVSVFQAPTTIRCSSNPTGSPPDQLTIFYAGSVSVYQDISPEKAQAIMLLARNGPQAKPISMPKPQNPVHHSPATTYSPTSFPSNRITGLVPRQNMASLVSTYNNQTDALNMAPPVGLPQTRKASLARFLEKRKERVINVSPYYVDNKSTIDCRTLMSECLSSPSAHHLR</sequence>
<proteinExistence type="inferred from homology"/>
<accession>A0ABM0X1M5</accession>
<evidence type="ECO:0000313" key="6">
    <source>
        <dbReference type="RefSeq" id="XP_010479276.1"/>
    </source>
</evidence>
<reference evidence="5" key="1">
    <citation type="journal article" date="2014" name="Nat. Commun.">
        <title>The emerging biofuel crop Camelina sativa retains a highly undifferentiated hexaploid genome structure.</title>
        <authorList>
            <person name="Kagale S."/>
            <person name="Koh C."/>
            <person name="Nixon J."/>
            <person name="Bollina V."/>
            <person name="Clarke W.E."/>
            <person name="Tuteja R."/>
            <person name="Spillane C."/>
            <person name="Robinson S.J."/>
            <person name="Links M.G."/>
            <person name="Clarke C."/>
            <person name="Higgins E.E."/>
            <person name="Huebert T."/>
            <person name="Sharpe A.G."/>
            <person name="Parkin I.A."/>
        </authorList>
    </citation>
    <scope>NUCLEOTIDE SEQUENCE [LARGE SCALE GENOMIC DNA]</scope>
    <source>
        <strain evidence="5">cv. DH55</strain>
    </source>
</reference>
<dbReference type="InterPro" id="IPR010399">
    <property type="entry name" value="Tify_dom"/>
</dbReference>
<name>A0ABM0X1M5_CAMSA</name>
<dbReference type="PANTHER" id="PTHR33077">
    <property type="entry name" value="PROTEIN TIFY 4A-RELATED-RELATED"/>
    <property type="match status" value="1"/>
</dbReference>
<feature type="domain" description="Tify" evidence="4">
    <location>
        <begin position="130"/>
        <end position="165"/>
    </location>
</feature>
<dbReference type="Pfam" id="PF06200">
    <property type="entry name" value="tify"/>
    <property type="match status" value="1"/>
</dbReference>
<evidence type="ECO:0000256" key="2">
    <source>
        <dbReference type="RuleBase" id="RU369065"/>
    </source>
</evidence>
<comment type="subcellular location">
    <subcellularLocation>
        <location evidence="2">Nucleus</location>
    </subcellularLocation>
</comment>
<dbReference type="Pfam" id="PF09425">
    <property type="entry name" value="Jas_motif"/>
    <property type="match status" value="1"/>
</dbReference>
<dbReference type="SMART" id="SM00979">
    <property type="entry name" value="TIFY"/>
    <property type="match status" value="1"/>
</dbReference>
<dbReference type="RefSeq" id="XP_010479276.1">
    <property type="nucleotide sequence ID" value="XM_010480974.1"/>
</dbReference>
<comment type="domain">
    <text evidence="2">The jas domain is required for interaction with COI1.</text>
</comment>
<evidence type="ECO:0000313" key="5">
    <source>
        <dbReference type="Proteomes" id="UP000694864"/>
    </source>
</evidence>
<dbReference type="Proteomes" id="UP000694864">
    <property type="component" value="Chromosome 17"/>
</dbReference>
<evidence type="ECO:0000256" key="3">
    <source>
        <dbReference type="SAM" id="MobiDB-lite"/>
    </source>
</evidence>
<dbReference type="InterPro" id="IPR040390">
    <property type="entry name" value="TIFY/JAZ"/>
</dbReference>
<comment type="similarity">
    <text evidence="1 2">Belongs to the TIFY/JAZ family.</text>
</comment>
<dbReference type="PROSITE" id="PS51320">
    <property type="entry name" value="TIFY"/>
    <property type="match status" value="1"/>
</dbReference>
<evidence type="ECO:0000259" key="4">
    <source>
        <dbReference type="PROSITE" id="PS51320"/>
    </source>
</evidence>
<feature type="compositionally biased region" description="Polar residues" evidence="3">
    <location>
        <begin position="185"/>
        <end position="194"/>
    </location>
</feature>
<comment type="function">
    <text evidence="2">Repressor of jasmonate responses.</text>
</comment>
<feature type="region of interest" description="Disordered" evidence="3">
    <location>
        <begin position="175"/>
        <end position="194"/>
    </location>
</feature>
<evidence type="ECO:0000256" key="1">
    <source>
        <dbReference type="ARBA" id="ARBA00008614"/>
    </source>
</evidence>
<keyword evidence="2" id="KW-0539">Nucleus</keyword>
<dbReference type="PANTHER" id="PTHR33077:SF151">
    <property type="entry name" value="PROTEIN TIFY 6A-RELATED"/>
    <property type="match status" value="1"/>
</dbReference>
<dbReference type="InterPro" id="IPR018467">
    <property type="entry name" value="CCT_CS"/>
</dbReference>
<gene>
    <name evidence="6" type="primary">LOC104758155</name>
</gene>
<organism evidence="5 6">
    <name type="scientific">Camelina sativa</name>
    <name type="common">False flax</name>
    <name type="synonym">Myagrum sativum</name>
    <dbReference type="NCBI Taxonomy" id="90675"/>
    <lineage>
        <taxon>Eukaryota</taxon>
        <taxon>Viridiplantae</taxon>
        <taxon>Streptophyta</taxon>
        <taxon>Embryophyta</taxon>
        <taxon>Tracheophyta</taxon>
        <taxon>Spermatophyta</taxon>
        <taxon>Magnoliopsida</taxon>
        <taxon>eudicotyledons</taxon>
        <taxon>Gunneridae</taxon>
        <taxon>Pentapetalae</taxon>
        <taxon>rosids</taxon>
        <taxon>malvids</taxon>
        <taxon>Brassicales</taxon>
        <taxon>Brassicaceae</taxon>
        <taxon>Camelineae</taxon>
        <taxon>Camelina</taxon>
    </lineage>
</organism>
<protein>
    <recommendedName>
        <fullName evidence="2">Protein TIFY</fullName>
    </recommendedName>
    <alternativeName>
        <fullName evidence="2">Jasmonate ZIM domain-containing protein</fullName>
    </alternativeName>
</protein>
<keyword evidence="2" id="KW-1184">Jasmonic acid signaling pathway</keyword>
<reference evidence="6" key="2">
    <citation type="submission" date="2025-08" db="UniProtKB">
        <authorList>
            <consortium name="RefSeq"/>
        </authorList>
    </citation>
    <scope>IDENTIFICATION</scope>
    <source>
        <tissue evidence="6">Leaf</tissue>
    </source>
</reference>